<dbReference type="GO" id="GO:0004742">
    <property type="term" value="F:dihydrolipoyllysine-residue acetyltransferase activity"/>
    <property type="evidence" value="ECO:0007669"/>
    <property type="project" value="TreeGrafter"/>
</dbReference>
<dbReference type="eggNOG" id="COG0508">
    <property type="taxonomic scope" value="Bacteria"/>
</dbReference>
<feature type="domain" description="Peripheral subunit-binding (PSBD)" evidence="7">
    <location>
        <begin position="123"/>
        <end position="160"/>
    </location>
</feature>
<feature type="region of interest" description="Disordered" evidence="5">
    <location>
        <begin position="159"/>
        <end position="179"/>
    </location>
</feature>
<keyword evidence="9" id="KW-1185">Reference proteome</keyword>
<comment type="similarity">
    <text evidence="2 4">Belongs to the 2-oxoacid dehydrogenase family.</text>
</comment>
<dbReference type="Pfam" id="PF00364">
    <property type="entry name" value="Biotin_lipoyl"/>
    <property type="match status" value="1"/>
</dbReference>
<reference evidence="8 9" key="1">
    <citation type="journal article" date="2013" name="PLoS ONE">
        <title>Poles Apart: Arctic and Antarctic Octadecabacter strains Share High Genome Plasticity and a New Type of Xanthorhodopsin.</title>
        <authorList>
            <person name="Vollmers J."/>
            <person name="Voget S."/>
            <person name="Dietrich S."/>
            <person name="Gollnow K."/>
            <person name="Smits M."/>
            <person name="Meyer K."/>
            <person name="Brinkhoff T."/>
            <person name="Simon M."/>
            <person name="Daniel R."/>
        </authorList>
    </citation>
    <scope>NUCLEOTIDE SEQUENCE [LARGE SCALE GENOMIC DNA]</scope>
    <source>
        <strain evidence="8 9">238</strain>
    </source>
</reference>
<dbReference type="SUPFAM" id="SSF52777">
    <property type="entry name" value="CoA-dependent acyltransferases"/>
    <property type="match status" value="1"/>
</dbReference>
<keyword evidence="3 4" id="KW-0450">Lipoyl</keyword>
<dbReference type="Gene3D" id="3.30.559.10">
    <property type="entry name" value="Chloramphenicol acetyltransferase-like domain"/>
    <property type="match status" value="1"/>
</dbReference>
<evidence type="ECO:0000313" key="8">
    <source>
        <dbReference type="EMBL" id="AGI74218.1"/>
    </source>
</evidence>
<dbReference type="GO" id="GO:0045254">
    <property type="term" value="C:pyruvate dehydrogenase complex"/>
    <property type="evidence" value="ECO:0007669"/>
    <property type="project" value="InterPro"/>
</dbReference>
<evidence type="ECO:0000259" key="7">
    <source>
        <dbReference type="PROSITE" id="PS51826"/>
    </source>
</evidence>
<organism evidence="8 9">
    <name type="scientific">Octadecabacter arcticus 238</name>
    <dbReference type="NCBI Taxonomy" id="391616"/>
    <lineage>
        <taxon>Bacteria</taxon>
        <taxon>Pseudomonadati</taxon>
        <taxon>Pseudomonadota</taxon>
        <taxon>Alphaproteobacteria</taxon>
        <taxon>Rhodobacterales</taxon>
        <taxon>Roseobacteraceae</taxon>
        <taxon>Octadecabacter</taxon>
    </lineage>
</organism>
<evidence type="ECO:0000256" key="4">
    <source>
        <dbReference type="RuleBase" id="RU003423"/>
    </source>
</evidence>
<gene>
    <name evidence="8" type="primary">pdhC2</name>
    <name evidence="8" type="ORF">OA238_c43220</name>
</gene>
<dbReference type="SUPFAM" id="SSF47005">
    <property type="entry name" value="Peripheral subunit-binding domain of 2-oxo acid dehydrogenase complex"/>
    <property type="match status" value="1"/>
</dbReference>
<keyword evidence="4 8" id="KW-0012">Acyltransferase</keyword>
<dbReference type="Pfam" id="PF00198">
    <property type="entry name" value="2-oxoacid_dh"/>
    <property type="match status" value="1"/>
</dbReference>
<evidence type="ECO:0000313" key="9">
    <source>
        <dbReference type="Proteomes" id="UP000004688"/>
    </source>
</evidence>
<dbReference type="HOGENOM" id="CLU_016733_10_2_5"/>
<dbReference type="InterPro" id="IPR045257">
    <property type="entry name" value="E2/Pdx1"/>
</dbReference>
<dbReference type="PROSITE" id="PS50968">
    <property type="entry name" value="BIOTINYL_LIPOYL"/>
    <property type="match status" value="1"/>
</dbReference>
<dbReference type="Gene3D" id="4.10.320.10">
    <property type="entry name" value="E3-binding domain"/>
    <property type="match status" value="1"/>
</dbReference>
<dbReference type="InterPro" id="IPR004167">
    <property type="entry name" value="PSBD"/>
</dbReference>
<accession>M9RR55</accession>
<dbReference type="STRING" id="391616.OA238_c43220"/>
<dbReference type="PANTHER" id="PTHR23151:SF90">
    <property type="entry name" value="DIHYDROLIPOYLLYSINE-RESIDUE ACETYLTRANSFERASE COMPONENT OF PYRUVATE DEHYDROGENASE COMPLEX, MITOCHONDRIAL-RELATED"/>
    <property type="match status" value="1"/>
</dbReference>
<dbReference type="InterPro" id="IPR036625">
    <property type="entry name" value="E3-bd_dom_sf"/>
</dbReference>
<dbReference type="PROSITE" id="PS51826">
    <property type="entry name" value="PSBD"/>
    <property type="match status" value="1"/>
</dbReference>
<sequence length="420" mass="44363">MPIEVILPKVDMDMSSGTIASWYKSEGEMVEEGEALFDIETDKATMEVESPGTGTLHFVSAKEGDIVPIGQSVAWLFAEGEEVVEPAGSGVSTADTVQAAAVESDTTEEPIVVGSPVFLSGTRATPLARRVAKKLNIDLQSVGGSGPRGRIVRSDVEKAAKSGTASPPPQTITVGGKTGAQKTADELGLAYTKVPVDRMRSIIAARLTESKSTVPHFYLNADLQIDKLLEMRVQINLALQNTDAKKISVNDLLVKACAAALKTVPEANASWDGDSIIKFDDAHISVAVSIDGGLITPVVRNAQKKDIQTISSEIADLAARAKTGKLGSKEYQGGSFSISNLGMFGVKSFNAIINPPESMILAVGQGAAQFVPDNEGNPKLATVMSVTLSCDHRVVDGALGAVWLKKFKELIENPTSLMLN</sequence>
<dbReference type="InterPro" id="IPR000089">
    <property type="entry name" value="Biotin_lipoyl"/>
</dbReference>
<evidence type="ECO:0000256" key="5">
    <source>
        <dbReference type="SAM" id="MobiDB-lite"/>
    </source>
</evidence>
<keyword evidence="4 8" id="KW-0808">Transferase</keyword>
<dbReference type="OrthoDB" id="9805770at2"/>
<dbReference type="Gene3D" id="2.40.50.100">
    <property type="match status" value="1"/>
</dbReference>
<evidence type="ECO:0000256" key="3">
    <source>
        <dbReference type="ARBA" id="ARBA00022823"/>
    </source>
</evidence>
<keyword evidence="8" id="KW-0670">Pyruvate</keyword>
<dbReference type="InterPro" id="IPR003016">
    <property type="entry name" value="2-oxoA_DH_lipoyl-BS"/>
</dbReference>
<dbReference type="PROSITE" id="PS00189">
    <property type="entry name" value="LIPOYL"/>
    <property type="match status" value="1"/>
</dbReference>
<dbReference type="PANTHER" id="PTHR23151">
    <property type="entry name" value="DIHYDROLIPOAMIDE ACETYL/SUCCINYL-TRANSFERASE-RELATED"/>
    <property type="match status" value="1"/>
</dbReference>
<comment type="cofactor">
    <cofactor evidence="1 4">
        <name>(R)-lipoate</name>
        <dbReference type="ChEBI" id="CHEBI:83088"/>
    </cofactor>
</comment>
<dbReference type="EC" id="2.3.1.-" evidence="4"/>
<dbReference type="GO" id="GO:0006086">
    <property type="term" value="P:pyruvate decarboxylation to acetyl-CoA"/>
    <property type="evidence" value="ECO:0007669"/>
    <property type="project" value="InterPro"/>
</dbReference>
<dbReference type="AlphaFoldDB" id="M9RR55"/>
<dbReference type="SUPFAM" id="SSF51230">
    <property type="entry name" value="Single hybrid motif"/>
    <property type="match status" value="1"/>
</dbReference>
<feature type="domain" description="Lipoyl-binding" evidence="6">
    <location>
        <begin position="2"/>
        <end position="80"/>
    </location>
</feature>
<dbReference type="EMBL" id="CP003742">
    <property type="protein sequence ID" value="AGI74218.1"/>
    <property type="molecule type" value="Genomic_DNA"/>
</dbReference>
<protein>
    <recommendedName>
        <fullName evidence="4">Dihydrolipoamide acetyltransferase component of pyruvate dehydrogenase complex</fullName>
        <ecNumber evidence="4">2.3.1.-</ecNumber>
    </recommendedName>
</protein>
<evidence type="ECO:0000256" key="2">
    <source>
        <dbReference type="ARBA" id="ARBA00007317"/>
    </source>
</evidence>
<dbReference type="InterPro" id="IPR001078">
    <property type="entry name" value="2-oxoacid_DH_actylTfrase"/>
</dbReference>
<dbReference type="Proteomes" id="UP000004688">
    <property type="component" value="Chromosome"/>
</dbReference>
<proteinExistence type="inferred from homology"/>
<dbReference type="InterPro" id="IPR023213">
    <property type="entry name" value="CAT-like_dom_sf"/>
</dbReference>
<dbReference type="RefSeq" id="WP_015497178.1">
    <property type="nucleotide sequence ID" value="NC_020908.1"/>
</dbReference>
<evidence type="ECO:0000259" key="6">
    <source>
        <dbReference type="PROSITE" id="PS50968"/>
    </source>
</evidence>
<name>M9RR55_9RHOB</name>
<dbReference type="CDD" id="cd06849">
    <property type="entry name" value="lipoyl_domain"/>
    <property type="match status" value="1"/>
</dbReference>
<dbReference type="InterPro" id="IPR011053">
    <property type="entry name" value="Single_hybrid_motif"/>
</dbReference>
<dbReference type="KEGG" id="oar:OA238_c43220"/>
<evidence type="ECO:0000256" key="1">
    <source>
        <dbReference type="ARBA" id="ARBA00001938"/>
    </source>
</evidence>
<dbReference type="FunFam" id="3.30.559.10:FF:000003">
    <property type="entry name" value="Acetyltransferase component of pyruvate dehydrogenase complex"/>
    <property type="match status" value="1"/>
</dbReference>
<dbReference type="Pfam" id="PF02817">
    <property type="entry name" value="E3_binding"/>
    <property type="match status" value="1"/>
</dbReference>